<feature type="signal peptide" evidence="6">
    <location>
        <begin position="1"/>
        <end position="23"/>
    </location>
</feature>
<comment type="caution">
    <text evidence="8">The sequence shown here is derived from an EMBL/GenBank/DDBJ whole genome shotgun (WGS) entry which is preliminary data.</text>
</comment>
<evidence type="ECO:0000256" key="6">
    <source>
        <dbReference type="SAM" id="SignalP"/>
    </source>
</evidence>
<organism evidence="8 9">
    <name type="scientific">Flavobacterium chungnamense</name>
    <dbReference type="NCBI Taxonomy" id="706182"/>
    <lineage>
        <taxon>Bacteria</taxon>
        <taxon>Pseudomonadati</taxon>
        <taxon>Bacteroidota</taxon>
        <taxon>Flavobacteriia</taxon>
        <taxon>Flavobacteriales</taxon>
        <taxon>Flavobacteriaceae</taxon>
        <taxon>Flavobacterium</taxon>
    </lineage>
</organism>
<proteinExistence type="predicted"/>
<feature type="chain" id="PRO_5047127494" description="peptidylprolyl isomerase" evidence="6">
    <location>
        <begin position="24"/>
        <end position="360"/>
    </location>
</feature>
<sequence length="360" mass="40516">MNNIFKILSAVVFCGLLASCSKSDDPVTPLRDYAEQYAADIDSIDDYIDTHYMTVDPTNFDVTFTEIPTGGTQQSIRTQTLYPLKDTLVKEDGIEYKIYFIKFREGDAVNGKRPTQVDSVHVSYRGTRLTDDQFDDATNPVWFGLQDVISGWTHIMPNFKTGTYTTAPGPNPITFNDFGAGVMFLPSGLAYFNNAAGSIPSYSPIIFSFKLYELRYRDHDRDGILSKDERKLDPAIPALIRWRENPFLGYDYDGDGDVEIYDTDGDGTPNMLDIDDDADGIPTKLERKYLVGTNTYYYPFNGAAVDNTATPIDERRGIPRKFTGFNTSTNTIQGVQADFTDPERLRRHLDPTCKPPYGED</sequence>
<dbReference type="Pfam" id="PF00254">
    <property type="entry name" value="FKBP_C"/>
    <property type="match status" value="1"/>
</dbReference>
<keyword evidence="6" id="KW-0732">Signal</keyword>
<name>A0ABP7UFQ6_9FLAO</name>
<keyword evidence="9" id="KW-1185">Reference proteome</keyword>
<feature type="domain" description="PPIase FKBP-type" evidence="7">
    <location>
        <begin position="117"/>
        <end position="215"/>
    </location>
</feature>
<dbReference type="GO" id="GO:0016853">
    <property type="term" value="F:isomerase activity"/>
    <property type="evidence" value="ECO:0007669"/>
    <property type="project" value="UniProtKB-KW"/>
</dbReference>
<reference evidence="9" key="1">
    <citation type="journal article" date="2019" name="Int. J. Syst. Evol. Microbiol.">
        <title>The Global Catalogue of Microorganisms (GCM) 10K type strain sequencing project: providing services to taxonomists for standard genome sequencing and annotation.</title>
        <authorList>
            <consortium name="The Broad Institute Genomics Platform"/>
            <consortium name="The Broad Institute Genome Sequencing Center for Infectious Disease"/>
            <person name="Wu L."/>
            <person name="Ma J."/>
        </authorList>
    </citation>
    <scope>NUCLEOTIDE SEQUENCE [LARGE SCALE GENOMIC DNA]</scope>
    <source>
        <strain evidence="9">JCM 17068</strain>
    </source>
</reference>
<feature type="compositionally biased region" description="Basic and acidic residues" evidence="5">
    <location>
        <begin position="341"/>
        <end position="351"/>
    </location>
</feature>
<keyword evidence="4 8" id="KW-0413">Isomerase</keyword>
<protein>
    <recommendedName>
        <fullName evidence="2 4">peptidylprolyl isomerase</fullName>
        <ecNumber evidence="2 4">5.2.1.8</ecNumber>
    </recommendedName>
</protein>
<evidence type="ECO:0000313" key="8">
    <source>
        <dbReference type="EMBL" id="GAA4042367.1"/>
    </source>
</evidence>
<evidence type="ECO:0000256" key="5">
    <source>
        <dbReference type="SAM" id="MobiDB-lite"/>
    </source>
</evidence>
<dbReference type="InterPro" id="IPR046357">
    <property type="entry name" value="PPIase_dom_sf"/>
</dbReference>
<dbReference type="InterPro" id="IPR001179">
    <property type="entry name" value="PPIase_FKBP_dom"/>
</dbReference>
<dbReference type="RefSeq" id="WP_345089914.1">
    <property type="nucleotide sequence ID" value="NZ_BAABCS010000003.1"/>
</dbReference>
<evidence type="ECO:0000256" key="4">
    <source>
        <dbReference type="PROSITE-ProRule" id="PRU00277"/>
    </source>
</evidence>
<dbReference type="EC" id="5.2.1.8" evidence="2 4"/>
<comment type="catalytic activity">
    <reaction evidence="1 4">
        <text>[protein]-peptidylproline (omega=180) = [protein]-peptidylproline (omega=0)</text>
        <dbReference type="Rhea" id="RHEA:16237"/>
        <dbReference type="Rhea" id="RHEA-COMP:10747"/>
        <dbReference type="Rhea" id="RHEA-COMP:10748"/>
        <dbReference type="ChEBI" id="CHEBI:83833"/>
        <dbReference type="ChEBI" id="CHEBI:83834"/>
        <dbReference type="EC" id="5.2.1.8"/>
    </reaction>
</comment>
<dbReference type="Gene3D" id="3.10.50.40">
    <property type="match status" value="1"/>
</dbReference>
<dbReference type="Proteomes" id="UP001500426">
    <property type="component" value="Unassembled WGS sequence"/>
</dbReference>
<dbReference type="SUPFAM" id="SSF54534">
    <property type="entry name" value="FKBP-like"/>
    <property type="match status" value="1"/>
</dbReference>
<accession>A0ABP7UFQ6</accession>
<evidence type="ECO:0000259" key="7">
    <source>
        <dbReference type="PROSITE" id="PS50059"/>
    </source>
</evidence>
<keyword evidence="3 4" id="KW-0697">Rotamase</keyword>
<feature type="region of interest" description="Disordered" evidence="5">
    <location>
        <begin position="336"/>
        <end position="360"/>
    </location>
</feature>
<evidence type="ECO:0000313" key="9">
    <source>
        <dbReference type="Proteomes" id="UP001500426"/>
    </source>
</evidence>
<evidence type="ECO:0000256" key="1">
    <source>
        <dbReference type="ARBA" id="ARBA00000971"/>
    </source>
</evidence>
<gene>
    <name evidence="8" type="ORF">GCM10022388_04010</name>
</gene>
<dbReference type="PROSITE" id="PS51257">
    <property type="entry name" value="PROKAR_LIPOPROTEIN"/>
    <property type="match status" value="1"/>
</dbReference>
<evidence type="ECO:0000256" key="3">
    <source>
        <dbReference type="ARBA" id="ARBA00023110"/>
    </source>
</evidence>
<evidence type="ECO:0000256" key="2">
    <source>
        <dbReference type="ARBA" id="ARBA00013194"/>
    </source>
</evidence>
<dbReference type="EMBL" id="BAABCS010000003">
    <property type="protein sequence ID" value="GAA4042367.1"/>
    <property type="molecule type" value="Genomic_DNA"/>
</dbReference>
<dbReference type="PROSITE" id="PS50059">
    <property type="entry name" value="FKBP_PPIASE"/>
    <property type="match status" value="1"/>
</dbReference>